<name>A0ABS1L0G6_9BACT</name>
<feature type="coiled-coil region" evidence="3">
    <location>
        <begin position="361"/>
        <end position="399"/>
    </location>
</feature>
<reference evidence="6 7" key="1">
    <citation type="submission" date="2021-01" db="EMBL/GenBank/DDBJ databases">
        <title>Chryseolinea sp. Jin1 Genome sequencing and assembly.</title>
        <authorList>
            <person name="Kim I."/>
        </authorList>
    </citation>
    <scope>NUCLEOTIDE SEQUENCE [LARGE SCALE GENOMIC DNA]</scope>
    <source>
        <strain evidence="6 7">Jin1</strain>
    </source>
</reference>
<keyword evidence="4" id="KW-0812">Transmembrane</keyword>
<dbReference type="InterPro" id="IPR036097">
    <property type="entry name" value="HisK_dim/P_sf"/>
</dbReference>
<dbReference type="InterPro" id="IPR003661">
    <property type="entry name" value="HisK_dim/P_dom"/>
</dbReference>
<dbReference type="CDD" id="cd00082">
    <property type="entry name" value="HisKA"/>
    <property type="match status" value="1"/>
</dbReference>
<keyword evidence="7" id="KW-1185">Reference proteome</keyword>
<comment type="caution">
    <text evidence="6">The sequence shown here is derived from an EMBL/GenBank/DDBJ whole genome shotgun (WGS) entry which is preliminary data.</text>
</comment>
<dbReference type="InterPro" id="IPR011990">
    <property type="entry name" value="TPR-like_helical_dom_sf"/>
</dbReference>
<evidence type="ECO:0000313" key="6">
    <source>
        <dbReference type="EMBL" id="MBL0745007.1"/>
    </source>
</evidence>
<sequence>MVCAQPQKIDSLLKVLPQMKNGAPRIDVLNKLAFSYTTVSATEAEKFVTEAIRLAQGNHYQRGLAEGYKVLALIFYQRGEHDKSIEYAYASLKLYDALEDKSGQSKVLNNIVMTFMARKDYARVLELTQRSLRLKREIGDSLGVATSFLAMGEYYAHLEQYDVALQYCKDALRRYQNLGDDWRTSHALLQIGNVYALQKNFPFASVNYYDAIRYARLTHDISQTVVGYKQLGKLFLSAQQFDSSYRYLRKALVLARANESRTSEMETQRAMAEYFTTTGNLDSALHFTNTANDLERRIYDMQKSQQIASLQMLYDFDKKEQELGFQRLQIRRQYVAISGVTLILILSIIFGYKLYNLNKTNHQAKEALLKLNADINKINANLESMVQERTEEIKQQNQKLIEYAFFTAHEVRGPLARILGLVELAKLKELDQDREEILARLENAANELDEVIRTINRKLENNRRL</sequence>
<dbReference type="Pfam" id="PF00512">
    <property type="entry name" value="HisKA"/>
    <property type="match status" value="1"/>
</dbReference>
<dbReference type="Gene3D" id="1.25.40.10">
    <property type="entry name" value="Tetratricopeptide repeat domain"/>
    <property type="match status" value="1"/>
</dbReference>
<evidence type="ECO:0000256" key="2">
    <source>
        <dbReference type="ARBA" id="ARBA00012438"/>
    </source>
</evidence>
<dbReference type="Proteomes" id="UP000613030">
    <property type="component" value="Unassembled WGS sequence"/>
</dbReference>
<evidence type="ECO:0000313" key="7">
    <source>
        <dbReference type="Proteomes" id="UP000613030"/>
    </source>
</evidence>
<dbReference type="EMBL" id="JAERRB010000013">
    <property type="protein sequence ID" value="MBL0745007.1"/>
    <property type="molecule type" value="Genomic_DNA"/>
</dbReference>
<dbReference type="Pfam" id="PF13424">
    <property type="entry name" value="TPR_12"/>
    <property type="match status" value="1"/>
</dbReference>
<evidence type="ECO:0000256" key="3">
    <source>
        <dbReference type="SAM" id="Coils"/>
    </source>
</evidence>
<keyword evidence="4" id="KW-1133">Transmembrane helix</keyword>
<keyword evidence="3" id="KW-0175">Coiled coil</keyword>
<dbReference type="Gene3D" id="1.10.287.130">
    <property type="match status" value="1"/>
</dbReference>
<keyword evidence="4" id="KW-0472">Membrane</keyword>
<dbReference type="RefSeq" id="WP_202015126.1">
    <property type="nucleotide sequence ID" value="NZ_JAERRB010000013.1"/>
</dbReference>
<protein>
    <recommendedName>
        <fullName evidence="2">histidine kinase</fullName>
        <ecNumber evidence="2">2.7.13.3</ecNumber>
    </recommendedName>
</protein>
<evidence type="ECO:0000256" key="4">
    <source>
        <dbReference type="SAM" id="Phobius"/>
    </source>
</evidence>
<dbReference type="SUPFAM" id="SSF48452">
    <property type="entry name" value="TPR-like"/>
    <property type="match status" value="2"/>
</dbReference>
<dbReference type="PANTHER" id="PTHR10098">
    <property type="entry name" value="RAPSYN-RELATED"/>
    <property type="match status" value="1"/>
</dbReference>
<dbReference type="SMART" id="SM00028">
    <property type="entry name" value="TPR"/>
    <property type="match status" value="5"/>
</dbReference>
<dbReference type="SUPFAM" id="SSF47384">
    <property type="entry name" value="Homodimeric domain of signal transducing histidine kinase"/>
    <property type="match status" value="1"/>
</dbReference>
<dbReference type="InterPro" id="IPR019734">
    <property type="entry name" value="TPR_rpt"/>
</dbReference>
<evidence type="ECO:0000256" key="1">
    <source>
        <dbReference type="ARBA" id="ARBA00000085"/>
    </source>
</evidence>
<organism evidence="6 7">
    <name type="scientific">Chryseolinea lacunae</name>
    <dbReference type="NCBI Taxonomy" id="2801331"/>
    <lineage>
        <taxon>Bacteria</taxon>
        <taxon>Pseudomonadati</taxon>
        <taxon>Bacteroidota</taxon>
        <taxon>Cytophagia</taxon>
        <taxon>Cytophagales</taxon>
        <taxon>Fulvivirgaceae</taxon>
        <taxon>Chryseolinea</taxon>
    </lineage>
</organism>
<feature type="transmembrane region" description="Helical" evidence="4">
    <location>
        <begin position="334"/>
        <end position="355"/>
    </location>
</feature>
<feature type="domain" description="Signal transduction histidine kinase dimerisation/phosphoacceptor" evidence="5">
    <location>
        <begin position="408"/>
        <end position="455"/>
    </location>
</feature>
<comment type="catalytic activity">
    <reaction evidence="1">
        <text>ATP + protein L-histidine = ADP + protein N-phospho-L-histidine.</text>
        <dbReference type="EC" id="2.7.13.3"/>
    </reaction>
</comment>
<dbReference type="PANTHER" id="PTHR10098:SF112">
    <property type="entry name" value="SLR0380 PROTEIN"/>
    <property type="match status" value="1"/>
</dbReference>
<feature type="coiled-coil region" evidence="3">
    <location>
        <begin position="424"/>
        <end position="461"/>
    </location>
</feature>
<accession>A0ABS1L0G6</accession>
<dbReference type="EC" id="2.7.13.3" evidence="2"/>
<proteinExistence type="predicted"/>
<evidence type="ECO:0000259" key="5">
    <source>
        <dbReference type="Pfam" id="PF00512"/>
    </source>
</evidence>
<gene>
    <name evidence="6" type="ORF">JI741_27500</name>
</gene>